<evidence type="ECO:0000313" key="3">
    <source>
        <dbReference type="EMBL" id="KAL2528337.1"/>
    </source>
</evidence>
<evidence type="ECO:0000256" key="1">
    <source>
        <dbReference type="SAM" id="MobiDB-lite"/>
    </source>
</evidence>
<dbReference type="Pfam" id="PF05678">
    <property type="entry name" value="VQ"/>
    <property type="match status" value="1"/>
</dbReference>
<feature type="domain" description="VQ" evidence="2">
    <location>
        <begin position="46"/>
        <end position="69"/>
    </location>
</feature>
<evidence type="ECO:0000313" key="4">
    <source>
        <dbReference type="Proteomes" id="UP001604277"/>
    </source>
</evidence>
<feature type="compositionally biased region" description="Polar residues" evidence="1">
    <location>
        <begin position="1"/>
        <end position="11"/>
    </location>
</feature>
<gene>
    <name evidence="3" type="ORF">Fot_20938</name>
</gene>
<reference evidence="4" key="1">
    <citation type="submission" date="2024-07" db="EMBL/GenBank/DDBJ databases">
        <title>Two chromosome-level genome assemblies of Korean endemic species Abeliophyllum distichum and Forsythia ovata (Oleaceae).</title>
        <authorList>
            <person name="Jang H."/>
        </authorList>
    </citation>
    <scope>NUCLEOTIDE SEQUENCE [LARGE SCALE GENOMIC DNA]</scope>
</reference>
<protein>
    <recommendedName>
        <fullName evidence="2">VQ domain-containing protein</fullName>
    </recommendedName>
</protein>
<dbReference type="InterPro" id="IPR039610">
    <property type="entry name" value="VQ29"/>
</dbReference>
<proteinExistence type="predicted"/>
<dbReference type="Proteomes" id="UP001604277">
    <property type="component" value="Unassembled WGS sequence"/>
</dbReference>
<comment type="caution">
    <text evidence="3">The sequence shown here is derived from an EMBL/GenBank/DDBJ whole genome shotgun (WGS) entry which is preliminary data.</text>
</comment>
<dbReference type="EMBL" id="JBFOLJ010000006">
    <property type="protein sequence ID" value="KAL2528337.1"/>
    <property type="molecule type" value="Genomic_DNA"/>
</dbReference>
<keyword evidence="4" id="KW-1185">Reference proteome</keyword>
<dbReference type="PANTHER" id="PTHR34794">
    <property type="entry name" value="EXPRESSED PROTEIN"/>
    <property type="match status" value="1"/>
</dbReference>
<accession>A0ABD1UTR4</accession>
<feature type="region of interest" description="Disordered" evidence="1">
    <location>
        <begin position="1"/>
        <end position="20"/>
    </location>
</feature>
<dbReference type="InterPro" id="IPR008889">
    <property type="entry name" value="VQ"/>
</dbReference>
<dbReference type="AlphaFoldDB" id="A0ABD1UTR4"/>
<name>A0ABD1UTR4_9LAMI</name>
<dbReference type="PANTHER" id="PTHR34794:SF1">
    <property type="entry name" value="OS10G0101800 PROTEIN"/>
    <property type="match status" value="1"/>
</dbReference>
<sequence>MDAYSYTNPQQVEKKSKQLTGFRTELHSVRKVPSKPMKKPIAPYPPIPPKIYKVDPINFREVVQRLTGLEEKVAHPPLSLLRNITTKPRPPDLVYPSQVVAETQGGKSLEPFGALSHLSFSPSSLALYSSLLSP</sequence>
<evidence type="ECO:0000259" key="2">
    <source>
        <dbReference type="Pfam" id="PF05678"/>
    </source>
</evidence>
<organism evidence="3 4">
    <name type="scientific">Forsythia ovata</name>
    <dbReference type="NCBI Taxonomy" id="205694"/>
    <lineage>
        <taxon>Eukaryota</taxon>
        <taxon>Viridiplantae</taxon>
        <taxon>Streptophyta</taxon>
        <taxon>Embryophyta</taxon>
        <taxon>Tracheophyta</taxon>
        <taxon>Spermatophyta</taxon>
        <taxon>Magnoliopsida</taxon>
        <taxon>eudicotyledons</taxon>
        <taxon>Gunneridae</taxon>
        <taxon>Pentapetalae</taxon>
        <taxon>asterids</taxon>
        <taxon>lamiids</taxon>
        <taxon>Lamiales</taxon>
        <taxon>Oleaceae</taxon>
        <taxon>Forsythieae</taxon>
        <taxon>Forsythia</taxon>
    </lineage>
</organism>